<keyword evidence="5 7" id="KW-0863">Zinc-finger</keyword>
<evidence type="ECO:0000256" key="4">
    <source>
        <dbReference type="ARBA" id="ARBA00022723"/>
    </source>
</evidence>
<dbReference type="Proteomes" id="UP000186303">
    <property type="component" value="Chromosome 1"/>
</dbReference>
<dbReference type="SMART" id="SM00668">
    <property type="entry name" value="CTLH"/>
    <property type="match status" value="1"/>
</dbReference>
<dbReference type="CDD" id="cd16659">
    <property type="entry name" value="RING-Ubox_Emp"/>
    <property type="match status" value="1"/>
</dbReference>
<keyword evidence="3" id="KW-0963">Cytoplasm</keyword>
<protein>
    <recommendedName>
        <fullName evidence="12">Macrophage erythroblast attacher</fullName>
    </recommendedName>
</protein>
<sequence>MVGRASCGGTSTYVAVMDPTLISGEPRPKFPDMYIKDVSNLEKSGLVTAVEYLRLQLKSYQRLCDREFSYYESVLEALERSQPNVDYEQSIKSISFRLKSLRDTIFSIEAEKSDLVTRIEHRVAHVHSLGSFQDTPSLSAWCDIRMKRLLVDYMIRYGYTDVARDITLHHGLDTLVDLGLFQRLLQIEDSLHFREGDALPNSCDVALEWCSENRAVLRKINSSLELELRLQEFIELVRPGTMEGRRKAVMYARKHFPSYMGYSGNSNVVPEYRDRIQRAMGILAVRKSSGFYADLYDLKRWHTLRKSFWRTALKAYHLPPMPLIHIALSAGLSTLKTLTCTPMATSSHDSVDQHPENFVLKSQRDCPTCEYSRLGSLAAKVPRNRRENSTLICRVTEKVMDDQNPPMCLPNGMVYSQEGISQLASQSPDHCYITCPRTGQVYALSDCRKLFVS</sequence>
<dbReference type="AlphaFoldDB" id="A0A1M8A2A4"/>
<comment type="similarity">
    <text evidence="2">Belongs to the FYV10 family.</text>
</comment>
<dbReference type="InterPro" id="IPR024964">
    <property type="entry name" value="CTLH/CRA"/>
</dbReference>
<dbReference type="EMBL" id="LT671821">
    <property type="protein sequence ID" value="SHO76553.1"/>
    <property type="molecule type" value="Genomic_DNA"/>
</dbReference>
<dbReference type="GO" id="GO:0005737">
    <property type="term" value="C:cytoplasm"/>
    <property type="evidence" value="ECO:0007669"/>
    <property type="project" value="UniProtKB-SubCell"/>
</dbReference>
<dbReference type="PANTHER" id="PTHR12170:SF2">
    <property type="entry name" value="E3 UBIQUITIN-PROTEIN TRANSFERASE MAEA"/>
    <property type="match status" value="1"/>
</dbReference>
<evidence type="ECO:0000313" key="11">
    <source>
        <dbReference type="Proteomes" id="UP000186303"/>
    </source>
</evidence>
<dbReference type="GO" id="GO:0005634">
    <property type="term" value="C:nucleus"/>
    <property type="evidence" value="ECO:0007669"/>
    <property type="project" value="TreeGrafter"/>
</dbReference>
<evidence type="ECO:0000256" key="1">
    <source>
        <dbReference type="ARBA" id="ARBA00004496"/>
    </source>
</evidence>
<evidence type="ECO:0000256" key="5">
    <source>
        <dbReference type="ARBA" id="ARBA00022771"/>
    </source>
</evidence>
<dbReference type="PROSITE" id="PS50897">
    <property type="entry name" value="CTLH"/>
    <property type="match status" value="1"/>
</dbReference>
<dbReference type="InterPro" id="IPR044063">
    <property type="entry name" value="ZF_RING_GID"/>
</dbReference>
<feature type="domain" description="CTLH" evidence="8">
    <location>
        <begin position="206"/>
        <end position="244"/>
    </location>
</feature>
<dbReference type="GO" id="GO:0008270">
    <property type="term" value="F:zinc ion binding"/>
    <property type="evidence" value="ECO:0007669"/>
    <property type="project" value="UniProtKB-KW"/>
</dbReference>
<evidence type="ECO:0000256" key="7">
    <source>
        <dbReference type="PROSITE-ProRule" id="PRU01215"/>
    </source>
</evidence>
<dbReference type="VEuPathDB" id="FungiDB:MSYG_0891"/>
<keyword evidence="4" id="KW-0479">Metal-binding</keyword>
<organism evidence="10 11">
    <name type="scientific">Malassezia sympodialis (strain ATCC 42132)</name>
    <name type="common">Atopic eczema-associated yeast</name>
    <dbReference type="NCBI Taxonomy" id="1230383"/>
    <lineage>
        <taxon>Eukaryota</taxon>
        <taxon>Fungi</taxon>
        <taxon>Dikarya</taxon>
        <taxon>Basidiomycota</taxon>
        <taxon>Ustilaginomycotina</taxon>
        <taxon>Malasseziomycetes</taxon>
        <taxon>Malasseziales</taxon>
        <taxon>Malasseziaceae</taxon>
        <taxon>Malassezia</taxon>
    </lineage>
</organism>
<name>A0A1M8A2A4_MALS4</name>
<keyword evidence="6" id="KW-0862">Zinc</keyword>
<accession>A0A1M8A2A4</accession>
<evidence type="ECO:0000256" key="3">
    <source>
        <dbReference type="ARBA" id="ARBA00022490"/>
    </source>
</evidence>
<feature type="zinc finger region" description="RING-Gid-type" evidence="7">
    <location>
        <begin position="366"/>
        <end position="438"/>
    </location>
</feature>
<comment type="subcellular location">
    <subcellularLocation>
        <location evidence="1">Cytoplasm</location>
    </subcellularLocation>
</comment>
<dbReference type="STRING" id="1230383.A0A1M8A2A4"/>
<keyword evidence="11" id="KW-1185">Reference proteome</keyword>
<dbReference type="InterPro" id="IPR045098">
    <property type="entry name" value="Fyv10_fam"/>
</dbReference>
<reference evidence="11" key="1">
    <citation type="journal article" date="2017" name="Nucleic Acids Res.">
        <title>Proteogenomics produces comprehensive and highly accurate protein-coding gene annotation in a complete genome assembly of Malassezia sympodialis.</title>
        <authorList>
            <person name="Zhu Y."/>
            <person name="Engstroem P.G."/>
            <person name="Tellgren-Roth C."/>
            <person name="Baudo C.D."/>
            <person name="Kennell J.C."/>
            <person name="Sun S."/>
            <person name="Billmyre R.B."/>
            <person name="Schroeder M.S."/>
            <person name="Andersson A."/>
            <person name="Holm T."/>
            <person name="Sigurgeirsson B."/>
            <person name="Wu G."/>
            <person name="Sankaranarayanan S.R."/>
            <person name="Siddharthan R."/>
            <person name="Sanyal K."/>
            <person name="Lundeberg J."/>
            <person name="Nystedt B."/>
            <person name="Boekhout T."/>
            <person name="Dawson T.L. Jr."/>
            <person name="Heitman J."/>
            <person name="Scheynius A."/>
            <person name="Lehtioe J."/>
        </authorList>
    </citation>
    <scope>NUCLEOTIDE SEQUENCE [LARGE SCALE GENOMIC DNA]</scope>
    <source>
        <strain evidence="11">ATCC 42132</strain>
    </source>
</reference>
<feature type="domain" description="RING-Gid-type" evidence="9">
    <location>
        <begin position="366"/>
        <end position="438"/>
    </location>
</feature>
<evidence type="ECO:0000256" key="2">
    <source>
        <dbReference type="ARBA" id="ARBA00010615"/>
    </source>
</evidence>
<evidence type="ECO:0008006" key="12">
    <source>
        <dbReference type="Google" id="ProtNLM"/>
    </source>
</evidence>
<dbReference type="PROSITE" id="PS51867">
    <property type="entry name" value="ZF_RING_GID"/>
    <property type="match status" value="1"/>
</dbReference>
<evidence type="ECO:0000259" key="8">
    <source>
        <dbReference type="PROSITE" id="PS50897"/>
    </source>
</evidence>
<dbReference type="InterPro" id="IPR006595">
    <property type="entry name" value="CTLH_C"/>
</dbReference>
<dbReference type="GO" id="GO:0043161">
    <property type="term" value="P:proteasome-mediated ubiquitin-dependent protein catabolic process"/>
    <property type="evidence" value="ECO:0007669"/>
    <property type="project" value="InterPro"/>
</dbReference>
<dbReference type="Pfam" id="PF10607">
    <property type="entry name" value="CTLH"/>
    <property type="match status" value="1"/>
</dbReference>
<evidence type="ECO:0000313" key="10">
    <source>
        <dbReference type="EMBL" id="SHO76553.1"/>
    </source>
</evidence>
<gene>
    <name evidence="10" type="ORF">MSYG_0891</name>
</gene>
<dbReference type="GO" id="GO:0061630">
    <property type="term" value="F:ubiquitin protein ligase activity"/>
    <property type="evidence" value="ECO:0007669"/>
    <property type="project" value="InterPro"/>
</dbReference>
<evidence type="ECO:0000256" key="6">
    <source>
        <dbReference type="ARBA" id="ARBA00022833"/>
    </source>
</evidence>
<evidence type="ECO:0000259" key="9">
    <source>
        <dbReference type="PROSITE" id="PS51867"/>
    </source>
</evidence>
<proteinExistence type="inferred from homology"/>
<dbReference type="GO" id="GO:0034657">
    <property type="term" value="C:GID complex"/>
    <property type="evidence" value="ECO:0007669"/>
    <property type="project" value="TreeGrafter"/>
</dbReference>
<dbReference type="PANTHER" id="PTHR12170">
    <property type="entry name" value="MACROPHAGE ERYTHROBLAST ATTACHER-RELATED"/>
    <property type="match status" value="1"/>
</dbReference>
<dbReference type="OrthoDB" id="1933455at2759"/>